<feature type="compositionally biased region" description="Polar residues" evidence="2">
    <location>
        <begin position="150"/>
        <end position="175"/>
    </location>
</feature>
<comment type="caution">
    <text evidence="5">The sequence shown here is derived from an EMBL/GenBank/DDBJ whole genome shotgun (WGS) entry which is preliminary data.</text>
</comment>
<reference evidence="6 7" key="2">
    <citation type="submission" date="2024-05" db="EMBL/GenBank/DDBJ databases">
        <authorList>
            <person name="Chen Y."/>
            <person name="Shah S."/>
            <person name="Dougan E. K."/>
            <person name="Thang M."/>
            <person name="Chan C."/>
        </authorList>
    </citation>
    <scope>NUCLEOTIDE SEQUENCE [LARGE SCALE GENOMIC DNA]</scope>
</reference>
<sequence>MDSHVQATLSVQISGTKRWRLMPLRQRQAPFLAMIYADGQPYENPEGWTPLFDITLQPGDGLFFPPGMVHETKNVGEACAASVTFQFNEPTFFPRVRFTADIGESWVIIRDWARLGMAGDEKGTGESYEKARQNKDLEKHFQKLDKDRSGSVTSEELQGLPSPSSELQGLPSPSSALAWHDANRDKSISLEEFREGFAFWAAVTQLAVKSTPKEWRKFQFIGTVENLEDIPSHLSKKMRKEWEEADDQDKEAVKVLNDMWSTQVKEWMENSLGASYSERTYTKKIQDHVAALMGMPWEMDKDRHCLMIKLEHILIPTPTQRTSCREKIVKELDGKMLFVTVLYEDEDFSTDLAPDRTSPFGRIEVLTKKKLEELMAQGDVDDTPKAGSEFGKAATQEGEEALGSVSGGETPDVKKSKSHASFRPNQGKLSRFLAPPTVVVKTGNHMLWICGHHPAMLGPWGFICEHDQEFKVPIPATVSKFKLMVWFQNEEKSRPTDKEGLWTEELLGLS</sequence>
<protein>
    <submittedName>
        <fullName evidence="6">EF-hand domain-containing protein</fullName>
    </submittedName>
</protein>
<dbReference type="CDD" id="cd00051">
    <property type="entry name" value="EFh"/>
    <property type="match status" value="1"/>
</dbReference>
<dbReference type="Gene3D" id="1.10.238.10">
    <property type="entry name" value="EF-hand"/>
    <property type="match status" value="1"/>
</dbReference>
<proteinExistence type="predicted"/>
<dbReference type="GO" id="GO:0005509">
    <property type="term" value="F:calcium ion binding"/>
    <property type="evidence" value="ECO:0007669"/>
    <property type="project" value="InterPro"/>
</dbReference>
<dbReference type="SUPFAM" id="SSF51197">
    <property type="entry name" value="Clavaminate synthase-like"/>
    <property type="match status" value="1"/>
</dbReference>
<evidence type="ECO:0000256" key="2">
    <source>
        <dbReference type="SAM" id="MobiDB-lite"/>
    </source>
</evidence>
<keyword evidence="1" id="KW-0106">Calcium</keyword>
<dbReference type="Pfam" id="PF13202">
    <property type="entry name" value="EF-hand_5"/>
    <property type="match status" value="1"/>
</dbReference>
<dbReference type="OrthoDB" id="429408at2759"/>
<reference evidence="5" key="1">
    <citation type="submission" date="2022-10" db="EMBL/GenBank/DDBJ databases">
        <authorList>
            <person name="Chen Y."/>
            <person name="Dougan E. K."/>
            <person name="Chan C."/>
            <person name="Rhodes N."/>
            <person name="Thang M."/>
        </authorList>
    </citation>
    <scope>NUCLEOTIDE SEQUENCE</scope>
</reference>
<evidence type="ECO:0000259" key="4">
    <source>
        <dbReference type="PROSITE" id="PS51184"/>
    </source>
</evidence>
<dbReference type="PROSITE" id="PS50222">
    <property type="entry name" value="EF_HAND_2"/>
    <property type="match status" value="1"/>
</dbReference>
<dbReference type="InterPro" id="IPR011992">
    <property type="entry name" value="EF-hand-dom_pair"/>
</dbReference>
<name>A0A9P1D2K3_9DINO</name>
<accession>A0A9P1D2K3</accession>
<dbReference type="Proteomes" id="UP001152797">
    <property type="component" value="Unassembled WGS sequence"/>
</dbReference>
<dbReference type="EMBL" id="CAMXCT030002995">
    <property type="protein sequence ID" value="CAL4789058.1"/>
    <property type="molecule type" value="Genomic_DNA"/>
</dbReference>
<dbReference type="PROSITE" id="PS51184">
    <property type="entry name" value="JMJC"/>
    <property type="match status" value="1"/>
</dbReference>
<organism evidence="5">
    <name type="scientific">Cladocopium goreaui</name>
    <dbReference type="NCBI Taxonomy" id="2562237"/>
    <lineage>
        <taxon>Eukaryota</taxon>
        <taxon>Sar</taxon>
        <taxon>Alveolata</taxon>
        <taxon>Dinophyceae</taxon>
        <taxon>Suessiales</taxon>
        <taxon>Symbiodiniaceae</taxon>
        <taxon>Cladocopium</taxon>
    </lineage>
</organism>
<dbReference type="PROSITE" id="PS00018">
    <property type="entry name" value="EF_HAND_1"/>
    <property type="match status" value="2"/>
</dbReference>
<dbReference type="InterPro" id="IPR002048">
    <property type="entry name" value="EF_hand_dom"/>
</dbReference>
<feature type="region of interest" description="Disordered" evidence="2">
    <location>
        <begin position="394"/>
        <end position="423"/>
    </location>
</feature>
<keyword evidence="7" id="KW-1185">Reference proteome</keyword>
<feature type="domain" description="EF-hand" evidence="3">
    <location>
        <begin position="132"/>
        <end position="167"/>
    </location>
</feature>
<dbReference type="Gene3D" id="2.60.120.650">
    <property type="entry name" value="Cupin"/>
    <property type="match status" value="1"/>
</dbReference>
<evidence type="ECO:0000256" key="1">
    <source>
        <dbReference type="ARBA" id="ARBA00022837"/>
    </source>
</evidence>
<evidence type="ECO:0000313" key="6">
    <source>
        <dbReference type="EMBL" id="CAL4789058.1"/>
    </source>
</evidence>
<evidence type="ECO:0000259" key="3">
    <source>
        <dbReference type="PROSITE" id="PS50222"/>
    </source>
</evidence>
<evidence type="ECO:0000313" key="7">
    <source>
        <dbReference type="Proteomes" id="UP001152797"/>
    </source>
</evidence>
<feature type="region of interest" description="Disordered" evidence="2">
    <location>
        <begin position="142"/>
        <end position="176"/>
    </location>
</feature>
<dbReference type="InterPro" id="IPR003347">
    <property type="entry name" value="JmjC_dom"/>
</dbReference>
<dbReference type="EMBL" id="CAMXCT020002995">
    <property type="protein sequence ID" value="CAL1155121.1"/>
    <property type="molecule type" value="Genomic_DNA"/>
</dbReference>
<gene>
    <name evidence="5" type="ORF">C1SCF055_LOCUS27763</name>
</gene>
<dbReference type="Pfam" id="PF08007">
    <property type="entry name" value="JmjC_2"/>
    <property type="match status" value="1"/>
</dbReference>
<dbReference type="EMBL" id="CAMXCT010002995">
    <property type="protein sequence ID" value="CAI4001746.1"/>
    <property type="molecule type" value="Genomic_DNA"/>
</dbReference>
<dbReference type="SUPFAM" id="SSF47473">
    <property type="entry name" value="EF-hand"/>
    <property type="match status" value="1"/>
</dbReference>
<feature type="domain" description="JmjC" evidence="4">
    <location>
        <begin position="1"/>
        <end position="104"/>
    </location>
</feature>
<dbReference type="InterPro" id="IPR018247">
    <property type="entry name" value="EF_Hand_1_Ca_BS"/>
</dbReference>
<dbReference type="AlphaFoldDB" id="A0A9P1D2K3"/>
<evidence type="ECO:0000313" key="5">
    <source>
        <dbReference type="EMBL" id="CAI4001746.1"/>
    </source>
</evidence>